<organism evidence="2 3">
    <name type="scientific">Cetraspora pellucida</name>
    <dbReference type="NCBI Taxonomy" id="1433469"/>
    <lineage>
        <taxon>Eukaryota</taxon>
        <taxon>Fungi</taxon>
        <taxon>Fungi incertae sedis</taxon>
        <taxon>Mucoromycota</taxon>
        <taxon>Glomeromycotina</taxon>
        <taxon>Glomeromycetes</taxon>
        <taxon>Diversisporales</taxon>
        <taxon>Gigasporaceae</taxon>
        <taxon>Cetraspora</taxon>
    </lineage>
</organism>
<feature type="compositionally biased region" description="Polar residues" evidence="1">
    <location>
        <begin position="120"/>
        <end position="140"/>
    </location>
</feature>
<dbReference type="AlphaFoldDB" id="A0A9N8ZWR3"/>
<evidence type="ECO:0000256" key="1">
    <source>
        <dbReference type="SAM" id="MobiDB-lite"/>
    </source>
</evidence>
<protein>
    <submittedName>
        <fullName evidence="2">21341_t:CDS:1</fullName>
    </submittedName>
</protein>
<sequence length="383" mass="42493">MDAEARRKHCGLLMFDAPTVSARSQTSRSNDIIINNMSTRGVDSSALNNNLSYESSRNASSMINDFDIFQDCTSDFSTTTRALAAGAAAGDDFIHHGSGDLLNGDESVQRNVDKRRQQRKQTSPRDSTDNRNYSVSTGTTGPHRRKSTRSGNKSPAKSDFTEGLQQSPINMSPQDTNMTPRNEPTNSSYTVLPSLPSPEIPTLVDPPVEYGSQQQINPVTSHLPLTPISPPQMQCEQEFKVRQQQYDPNLLRYVPGGIQVYHNQGNAPQLPFTSMDGFIPSYNPLEYYITSDVPDVAQQQQQMNAETMLHYEQHQITHTPTVSSSNNPSPNERTSLYPQQPAQYYHNGTNTAGNVNSNPTYLNFLAGYECQNFLGGSVNHHIQ</sequence>
<feature type="compositionally biased region" description="Polar residues" evidence="1">
    <location>
        <begin position="163"/>
        <end position="191"/>
    </location>
</feature>
<dbReference type="EMBL" id="CAJVQA010001306">
    <property type="protein sequence ID" value="CAG8509996.1"/>
    <property type="molecule type" value="Genomic_DNA"/>
</dbReference>
<name>A0A9N8ZWR3_9GLOM</name>
<keyword evidence="3" id="KW-1185">Reference proteome</keyword>
<feature type="region of interest" description="Disordered" evidence="1">
    <location>
        <begin position="317"/>
        <end position="337"/>
    </location>
</feature>
<proteinExistence type="predicted"/>
<dbReference type="OrthoDB" id="6247875at2759"/>
<accession>A0A9N8ZWR3</accession>
<feature type="region of interest" description="Disordered" evidence="1">
    <location>
        <begin position="100"/>
        <end position="197"/>
    </location>
</feature>
<comment type="caution">
    <text evidence="2">The sequence shown here is derived from an EMBL/GenBank/DDBJ whole genome shotgun (WGS) entry which is preliminary data.</text>
</comment>
<dbReference type="Proteomes" id="UP000789759">
    <property type="component" value="Unassembled WGS sequence"/>
</dbReference>
<reference evidence="2" key="1">
    <citation type="submission" date="2021-06" db="EMBL/GenBank/DDBJ databases">
        <authorList>
            <person name="Kallberg Y."/>
            <person name="Tangrot J."/>
            <person name="Rosling A."/>
        </authorList>
    </citation>
    <scope>NUCLEOTIDE SEQUENCE</scope>
    <source>
        <strain evidence="2">FL966</strain>
    </source>
</reference>
<gene>
    <name evidence="2" type="ORF">CPELLU_LOCUS2870</name>
</gene>
<evidence type="ECO:0000313" key="3">
    <source>
        <dbReference type="Proteomes" id="UP000789759"/>
    </source>
</evidence>
<feature type="compositionally biased region" description="Low complexity" evidence="1">
    <location>
        <begin position="319"/>
        <end position="335"/>
    </location>
</feature>
<evidence type="ECO:0000313" key="2">
    <source>
        <dbReference type="EMBL" id="CAG8509996.1"/>
    </source>
</evidence>